<feature type="domain" description="O-GlcNAc transferase C-terminal" evidence="9">
    <location>
        <begin position="586"/>
        <end position="771"/>
    </location>
</feature>
<comment type="pathway">
    <text evidence="1">Protein modification; protein glycosylation.</text>
</comment>
<evidence type="ECO:0000256" key="5">
    <source>
        <dbReference type="ARBA" id="ARBA00022679"/>
    </source>
</evidence>
<accession>A0A327L2X8</accession>
<keyword evidence="11" id="KW-1185">Reference proteome</keyword>
<dbReference type="EC" id="2.4.1.255" evidence="3"/>
<dbReference type="PROSITE" id="PS50005">
    <property type="entry name" value="TPR"/>
    <property type="match status" value="5"/>
</dbReference>
<evidence type="ECO:0000313" key="10">
    <source>
        <dbReference type="EMBL" id="RAI45450.1"/>
    </source>
</evidence>
<proteinExistence type="inferred from homology"/>
<feature type="repeat" description="TPR" evidence="8">
    <location>
        <begin position="310"/>
        <end position="343"/>
    </location>
</feature>
<evidence type="ECO:0000256" key="8">
    <source>
        <dbReference type="PROSITE-ProRule" id="PRU00339"/>
    </source>
</evidence>
<comment type="similarity">
    <text evidence="2">Belongs to the glycosyltransferase 41 family. O-GlcNAc transferase subfamily.</text>
</comment>
<dbReference type="SMART" id="SM00028">
    <property type="entry name" value="TPR"/>
    <property type="match status" value="9"/>
</dbReference>
<dbReference type="GO" id="GO:0097363">
    <property type="term" value="F:protein O-acetylglucosaminyltransferase activity"/>
    <property type="evidence" value="ECO:0007669"/>
    <property type="project" value="UniProtKB-EC"/>
</dbReference>
<dbReference type="RefSeq" id="WP_111417711.1">
    <property type="nucleotide sequence ID" value="NZ_NPEX01000015.1"/>
</dbReference>
<dbReference type="OrthoDB" id="146908at2"/>
<dbReference type="PANTHER" id="PTHR44998:SF1">
    <property type="entry name" value="UDP-N-ACETYLGLUCOSAMINE--PEPTIDE N-ACETYLGLUCOSAMINYLTRANSFERASE 110 KDA SUBUNIT"/>
    <property type="match status" value="1"/>
</dbReference>
<feature type="repeat" description="TPR" evidence="8">
    <location>
        <begin position="73"/>
        <end position="106"/>
    </location>
</feature>
<dbReference type="Proteomes" id="UP000249130">
    <property type="component" value="Unassembled WGS sequence"/>
</dbReference>
<feature type="repeat" description="TPR" evidence="8">
    <location>
        <begin position="209"/>
        <end position="242"/>
    </location>
</feature>
<gene>
    <name evidence="10" type="ORF">CH341_03825</name>
</gene>
<dbReference type="Pfam" id="PF00515">
    <property type="entry name" value="TPR_1"/>
    <property type="match status" value="1"/>
</dbReference>
<evidence type="ECO:0000256" key="4">
    <source>
        <dbReference type="ARBA" id="ARBA00022676"/>
    </source>
</evidence>
<feature type="repeat" description="TPR" evidence="8">
    <location>
        <begin position="243"/>
        <end position="276"/>
    </location>
</feature>
<dbReference type="EMBL" id="NPEX01000015">
    <property type="protein sequence ID" value="RAI45450.1"/>
    <property type="molecule type" value="Genomic_DNA"/>
</dbReference>
<dbReference type="InterPro" id="IPR011990">
    <property type="entry name" value="TPR-like_helical_dom_sf"/>
</dbReference>
<evidence type="ECO:0000313" key="11">
    <source>
        <dbReference type="Proteomes" id="UP000249130"/>
    </source>
</evidence>
<keyword evidence="6" id="KW-0677">Repeat</keyword>
<name>A0A327L2X8_9BRAD</name>
<feature type="domain" description="O-GlcNAc transferase C-terminal" evidence="9">
    <location>
        <begin position="358"/>
        <end position="578"/>
    </location>
</feature>
<evidence type="ECO:0000256" key="1">
    <source>
        <dbReference type="ARBA" id="ARBA00004922"/>
    </source>
</evidence>
<organism evidence="10 11">
    <name type="scientific">Rhodoplanes roseus</name>
    <dbReference type="NCBI Taxonomy" id="29409"/>
    <lineage>
        <taxon>Bacteria</taxon>
        <taxon>Pseudomonadati</taxon>
        <taxon>Pseudomonadota</taxon>
        <taxon>Alphaproteobacteria</taxon>
        <taxon>Hyphomicrobiales</taxon>
        <taxon>Nitrobacteraceae</taxon>
        <taxon>Rhodoplanes</taxon>
    </lineage>
</organism>
<dbReference type="Gene3D" id="3.40.50.11380">
    <property type="match status" value="1"/>
</dbReference>
<dbReference type="Pfam" id="PF13844">
    <property type="entry name" value="Glyco_transf_41"/>
    <property type="match status" value="2"/>
</dbReference>
<dbReference type="InterPro" id="IPR029489">
    <property type="entry name" value="OGT/SEC/SPY_C"/>
</dbReference>
<evidence type="ECO:0000256" key="7">
    <source>
        <dbReference type="ARBA" id="ARBA00022803"/>
    </source>
</evidence>
<keyword evidence="4" id="KW-0328">Glycosyltransferase</keyword>
<dbReference type="PANTHER" id="PTHR44998">
    <property type="match status" value="1"/>
</dbReference>
<protein>
    <recommendedName>
        <fullName evidence="3">protein O-GlcNAc transferase</fullName>
        <ecNumber evidence="3">2.4.1.255</ecNumber>
    </recommendedName>
</protein>
<dbReference type="InterPro" id="IPR019734">
    <property type="entry name" value="TPR_rpt"/>
</dbReference>
<evidence type="ECO:0000256" key="3">
    <source>
        <dbReference type="ARBA" id="ARBA00011970"/>
    </source>
</evidence>
<sequence>MARSVDDTFRRAVEALQAGRPADAERAFRKTLELSPRHPGALNLYTVLLMRLGRWADAEPYARRAARETSSSDVTLYNFGLVLKQVGKPAEALEPLERALALAPHVPDTRITRAGVLRDLGRLDAALADLDAALALDAGCVDAHLGRAAVLGQLGRLDEALAACDRLTGLKPDLADAWGARGQILRLQKQHEEALAAFDEALTLRPDMADALVGQGAALAALGRFAEALAAFDRVLARQPDHVDAWIGLGDVFFGQSQHERAIVAYDGALARDPRSAPACLHRGKALFVLNRLDEAAAACARAAALAPTAETWRLAAEIAFALKQYGDSVAFYDKALSANPALAYGPGGRLHAKLQQCDWANLDAEVARVLADMRDGRPVVQPFVALFLPVSQADQLRCARDYAAGLDVPRLPEADLTTRRHERIRLAYLSADLREHPTAHLTAGLFEHHDRSRFETTAIVWGDRSGSAIARRIDAAFDHVVDISAMSDAEAADLVRGREIDILVDLMGLTKNCRFPILARRPAPVQVAYLGYPGTVGSDCMDYVVADGVVVPEDLDTAYAERVVRLPHCYQVNDDRRAIGEQTPTRAECGLPEQGFVFCCFNNSFKIQPTMFDIWMRLLARVAGSVLWLLEENRFASANLRAEAQRRGVDPGRLVFAQRAPLADHLARHRQADLFLDTRPYNAHTTASDALWSGLPIVTCEGATFPSRVCSSLLQAVGLPELVTTSLADYEAVALALASEPERLAAIKSRLWQNRSIAPLFDTERFTRDLEAAFLEMWARRQSTERAQEFTVAR</sequence>
<evidence type="ECO:0000259" key="9">
    <source>
        <dbReference type="Pfam" id="PF13844"/>
    </source>
</evidence>
<keyword evidence="7 8" id="KW-0802">TPR repeat</keyword>
<evidence type="ECO:0000256" key="2">
    <source>
        <dbReference type="ARBA" id="ARBA00005386"/>
    </source>
</evidence>
<reference evidence="10 11" key="1">
    <citation type="submission" date="2017-07" db="EMBL/GenBank/DDBJ databases">
        <title>Draft Genome Sequences of Select Purple Nonsulfur Bacteria.</title>
        <authorList>
            <person name="Lasarre B."/>
            <person name="Mckinlay J.B."/>
        </authorList>
    </citation>
    <scope>NUCLEOTIDE SEQUENCE [LARGE SCALE GENOMIC DNA]</scope>
    <source>
        <strain evidence="10 11">DSM 5909</strain>
    </source>
</reference>
<dbReference type="Gene3D" id="1.25.40.10">
    <property type="entry name" value="Tetratricopeptide repeat domain"/>
    <property type="match status" value="4"/>
</dbReference>
<dbReference type="Gene3D" id="3.40.50.2000">
    <property type="entry name" value="Glycogen Phosphorylase B"/>
    <property type="match status" value="1"/>
</dbReference>
<feature type="repeat" description="TPR" evidence="8">
    <location>
        <begin position="175"/>
        <end position="208"/>
    </location>
</feature>
<keyword evidence="5" id="KW-0808">Transferase</keyword>
<dbReference type="AlphaFoldDB" id="A0A327L2X8"/>
<dbReference type="Pfam" id="PF13432">
    <property type="entry name" value="TPR_16"/>
    <property type="match status" value="4"/>
</dbReference>
<comment type="caution">
    <text evidence="10">The sequence shown here is derived from an EMBL/GenBank/DDBJ whole genome shotgun (WGS) entry which is preliminary data.</text>
</comment>
<dbReference type="SUPFAM" id="SSF48452">
    <property type="entry name" value="TPR-like"/>
    <property type="match status" value="2"/>
</dbReference>
<evidence type="ECO:0000256" key="6">
    <source>
        <dbReference type="ARBA" id="ARBA00022737"/>
    </source>
</evidence>